<feature type="compositionally biased region" description="Low complexity" evidence="1">
    <location>
        <begin position="447"/>
        <end position="461"/>
    </location>
</feature>
<evidence type="ECO:0008006" key="5">
    <source>
        <dbReference type="Google" id="ProtNLM"/>
    </source>
</evidence>
<gene>
    <name evidence="3" type="ORF">DUNSADRAFT_531</name>
</gene>
<keyword evidence="4" id="KW-1185">Reference proteome</keyword>
<dbReference type="Gene3D" id="3.90.1410.10">
    <property type="entry name" value="set domain protein methyltransferase, domain 1"/>
    <property type="match status" value="1"/>
</dbReference>
<evidence type="ECO:0000256" key="2">
    <source>
        <dbReference type="SAM" id="SignalP"/>
    </source>
</evidence>
<proteinExistence type="predicted"/>
<feature type="compositionally biased region" description="Polar residues" evidence="1">
    <location>
        <begin position="394"/>
        <end position="406"/>
    </location>
</feature>
<organism evidence="3 4">
    <name type="scientific">Dunaliella salina</name>
    <name type="common">Green alga</name>
    <name type="synonym">Protococcus salinus</name>
    <dbReference type="NCBI Taxonomy" id="3046"/>
    <lineage>
        <taxon>Eukaryota</taxon>
        <taxon>Viridiplantae</taxon>
        <taxon>Chlorophyta</taxon>
        <taxon>core chlorophytes</taxon>
        <taxon>Chlorophyceae</taxon>
        <taxon>CS clade</taxon>
        <taxon>Chlamydomonadales</taxon>
        <taxon>Dunaliellaceae</taxon>
        <taxon>Dunaliella</taxon>
    </lineage>
</organism>
<evidence type="ECO:0000256" key="1">
    <source>
        <dbReference type="SAM" id="MobiDB-lite"/>
    </source>
</evidence>
<dbReference type="InterPro" id="IPR050600">
    <property type="entry name" value="SETD3_SETD6_MTase"/>
</dbReference>
<accession>A0ABQ7GY78</accession>
<reference evidence="3" key="1">
    <citation type="submission" date="2017-08" db="EMBL/GenBank/DDBJ databases">
        <authorList>
            <person name="Polle J.E."/>
            <person name="Barry K."/>
            <person name="Cushman J."/>
            <person name="Schmutz J."/>
            <person name="Tran D."/>
            <person name="Hathwaick L.T."/>
            <person name="Yim W.C."/>
            <person name="Jenkins J."/>
            <person name="Mckie-Krisberg Z.M."/>
            <person name="Prochnik S."/>
            <person name="Lindquist E."/>
            <person name="Dockter R.B."/>
            <person name="Adam C."/>
            <person name="Molina H."/>
            <person name="Bunkerborg J."/>
            <person name="Jin E."/>
            <person name="Buchheim M."/>
            <person name="Magnuson J."/>
        </authorList>
    </citation>
    <scope>NUCLEOTIDE SEQUENCE</scope>
    <source>
        <strain evidence="3">CCAP 19/18</strain>
    </source>
</reference>
<evidence type="ECO:0000313" key="3">
    <source>
        <dbReference type="EMBL" id="KAF5839557.1"/>
    </source>
</evidence>
<dbReference type="Proteomes" id="UP000815325">
    <property type="component" value="Unassembled WGS sequence"/>
</dbReference>
<sequence length="567" mass="60671">MAGRLLLLIFWVALGKQLWLRNCPGCSWSQLPWYGKMAGKLLLLPQPEYTPYLKVLPDISLPASWSRDDLEQLQCDYMIARVEQEQQEWQQLAALLGPWLASERISKERFFWALSTVRSRAFSGPCFSVPFSVITGIFASLQAFTACGALGIFEGFPPVPWQVTEALAVAVPAGLVTLDLQSAQKKVGYDFVKEAYSVSSCRDYRPGEEVLISYGELSNDACLQLYGFVENDNPYDRYIFQDLGSRLLQGPLGQKAGAGAKAFLQQSITDARASGLLTQVPVTANGFPTEVVQFVQRLSSELTDLSPVGSSAELAQRTLRDACKKELQMGFPTTLDEDMRQLEELDLQVSKYKLEKMMMSQNDETGESPPGQQPPGGGPTQPEHKTEAAGPSAEANSSPTLQWTDQPPSPSSGSAEPAAEIAAAADTAPAAAGASVVGSEAAAAAPASEASEAATPALESSQAATPASGAAEGDARAVGARPPNAEQAPGIFERAAASGFGDDSGGGPGMDNSGPENIQEGSQPALPELDLEEVARSKLCLCYRIQKKRLLAGIVMPIREVRYDSRQ</sequence>
<comment type="caution">
    <text evidence="3">The sequence shown here is derived from an EMBL/GenBank/DDBJ whole genome shotgun (WGS) entry which is preliminary data.</text>
</comment>
<dbReference type="InterPro" id="IPR046341">
    <property type="entry name" value="SET_dom_sf"/>
</dbReference>
<name>A0ABQ7GY78_DUNSA</name>
<evidence type="ECO:0000313" key="4">
    <source>
        <dbReference type="Proteomes" id="UP000815325"/>
    </source>
</evidence>
<feature type="region of interest" description="Disordered" evidence="1">
    <location>
        <begin position="447"/>
        <end position="522"/>
    </location>
</feature>
<dbReference type="EMBL" id="MU069540">
    <property type="protein sequence ID" value="KAF5839557.1"/>
    <property type="molecule type" value="Genomic_DNA"/>
</dbReference>
<feature type="signal peptide" evidence="2">
    <location>
        <begin position="1"/>
        <end position="15"/>
    </location>
</feature>
<protein>
    <recommendedName>
        <fullName evidence="5">Rubisco LSMT substrate-binding domain-containing protein</fullName>
    </recommendedName>
</protein>
<keyword evidence="2" id="KW-0732">Signal</keyword>
<dbReference type="CDD" id="cd10527">
    <property type="entry name" value="SET_LSMT"/>
    <property type="match status" value="1"/>
</dbReference>
<dbReference type="PANTHER" id="PTHR13271">
    <property type="entry name" value="UNCHARACTERIZED PUTATIVE METHYLTRANSFERASE"/>
    <property type="match status" value="1"/>
</dbReference>
<feature type="region of interest" description="Disordered" evidence="1">
    <location>
        <begin position="361"/>
        <end position="426"/>
    </location>
</feature>
<feature type="chain" id="PRO_5046890096" description="Rubisco LSMT substrate-binding domain-containing protein" evidence="2">
    <location>
        <begin position="16"/>
        <end position="567"/>
    </location>
</feature>
<feature type="compositionally biased region" description="Low complexity" evidence="1">
    <location>
        <begin position="411"/>
        <end position="426"/>
    </location>
</feature>
<dbReference type="SUPFAM" id="SSF82199">
    <property type="entry name" value="SET domain"/>
    <property type="match status" value="1"/>
</dbReference>